<dbReference type="AlphaFoldDB" id="A0A6M8BNN1"/>
<dbReference type="KEGG" id="theu:HPC62_18535"/>
<organism evidence="1 2">
    <name type="scientific">Thermoleptolyngbya sichuanensis A183</name>
    <dbReference type="NCBI Taxonomy" id="2737172"/>
    <lineage>
        <taxon>Bacteria</taxon>
        <taxon>Bacillati</taxon>
        <taxon>Cyanobacteriota</taxon>
        <taxon>Cyanophyceae</taxon>
        <taxon>Oculatellales</taxon>
        <taxon>Oculatellaceae</taxon>
        <taxon>Thermoleptolyngbya</taxon>
        <taxon>Thermoleptolyngbya sichuanensis</taxon>
    </lineage>
</organism>
<dbReference type="EMBL" id="CP053661">
    <property type="protein sequence ID" value="QKD83925.1"/>
    <property type="molecule type" value="Genomic_DNA"/>
</dbReference>
<dbReference type="Pfam" id="PF06041">
    <property type="entry name" value="DUF924"/>
    <property type="match status" value="1"/>
</dbReference>
<evidence type="ECO:0000313" key="1">
    <source>
        <dbReference type="EMBL" id="QKD83925.1"/>
    </source>
</evidence>
<dbReference type="InterPro" id="IPR010323">
    <property type="entry name" value="DUF924"/>
</dbReference>
<proteinExistence type="predicted"/>
<dbReference type="Gene3D" id="1.20.58.320">
    <property type="entry name" value="TPR-like"/>
    <property type="match status" value="1"/>
</dbReference>
<gene>
    <name evidence="1" type="ORF">HPC62_18535</name>
</gene>
<dbReference type="PANTHER" id="PTHR23004:SF7">
    <property type="entry name" value="DUF924-DOMAIN-CONTAINING PROTEIN"/>
    <property type="match status" value="1"/>
</dbReference>
<dbReference type="RefSeq" id="WP_172358003.1">
    <property type="nucleotide sequence ID" value="NZ_CP053661.1"/>
</dbReference>
<sequence>MPPSPNDLLDFWFGAPDETDRSYEQRRKLWFTKNPKTDEQMRDRFLPLYEQAARGELDEWQGEPRFCLALVLLLDQIPRNIFRNTPKAFATDAKALEVSQGAIARGLDQAMNPLERLFLYLPLEHSENLAHQQQCVDLMQKLAAIAPELRDPYDYALRHRDVIQRFGRFPHRNHILGRRSTPEEVEFLKQPGSSF</sequence>
<protein>
    <submittedName>
        <fullName evidence="1">DUF924 domain-containing protein</fullName>
    </submittedName>
</protein>
<accession>A0A6M8BNN1</accession>
<dbReference type="Gene3D" id="1.25.40.10">
    <property type="entry name" value="Tetratricopeptide repeat domain"/>
    <property type="match status" value="1"/>
</dbReference>
<dbReference type="SUPFAM" id="SSF48452">
    <property type="entry name" value="TPR-like"/>
    <property type="match status" value="1"/>
</dbReference>
<reference evidence="1 2" key="1">
    <citation type="submission" date="2020-05" db="EMBL/GenBank/DDBJ databases">
        <title>Complete genome sequence of of a novel Thermoleptolyngbya strain isolated from hot springs of Ganzi, Sichuan China.</title>
        <authorList>
            <person name="Tang J."/>
            <person name="Daroch M."/>
            <person name="Li L."/>
            <person name="Waleron K."/>
            <person name="Waleron M."/>
            <person name="Waleron M."/>
        </authorList>
    </citation>
    <scope>NUCLEOTIDE SEQUENCE [LARGE SCALE GENOMIC DNA]</scope>
    <source>
        <strain evidence="1 2">PKUAC-SCTA183</strain>
    </source>
</reference>
<evidence type="ECO:0000313" key="2">
    <source>
        <dbReference type="Proteomes" id="UP000505210"/>
    </source>
</evidence>
<name>A0A6M8BNN1_9CYAN</name>
<keyword evidence="2" id="KW-1185">Reference proteome</keyword>
<dbReference type="PANTHER" id="PTHR23004">
    <property type="entry name" value="DOUBLECORTIN DOMAIN CONTAINING 2"/>
    <property type="match status" value="1"/>
</dbReference>
<dbReference type="InterPro" id="IPR011990">
    <property type="entry name" value="TPR-like_helical_dom_sf"/>
</dbReference>
<dbReference type="Proteomes" id="UP000505210">
    <property type="component" value="Chromosome"/>
</dbReference>